<dbReference type="EMBL" id="GITU01001114">
    <property type="protein sequence ID" value="MBC1169817.1"/>
    <property type="molecule type" value="Transcribed_RNA"/>
</dbReference>
<feature type="compositionally biased region" description="Polar residues" evidence="9">
    <location>
        <begin position="125"/>
        <end position="135"/>
    </location>
</feature>
<dbReference type="SUPFAM" id="SSF57716">
    <property type="entry name" value="Glucocorticoid receptor-like (DNA-binding domain)"/>
    <property type="match status" value="1"/>
</dbReference>
<dbReference type="InterPro" id="IPR036236">
    <property type="entry name" value="Znf_C2H2_sf"/>
</dbReference>
<dbReference type="Pfam" id="PF07776">
    <property type="entry name" value="zf-AD"/>
    <property type="match status" value="1"/>
</dbReference>
<organism evidence="13 14">
    <name type="scientific">Lutzomyia longipalpis</name>
    <name type="common">Sand fly</name>
    <dbReference type="NCBI Taxonomy" id="7200"/>
    <lineage>
        <taxon>Eukaryota</taxon>
        <taxon>Metazoa</taxon>
        <taxon>Ecdysozoa</taxon>
        <taxon>Arthropoda</taxon>
        <taxon>Hexapoda</taxon>
        <taxon>Insecta</taxon>
        <taxon>Pterygota</taxon>
        <taxon>Neoptera</taxon>
        <taxon>Endopterygota</taxon>
        <taxon>Diptera</taxon>
        <taxon>Nematocera</taxon>
        <taxon>Psychodoidea</taxon>
        <taxon>Psychodidae</taxon>
        <taxon>Lutzomyia</taxon>
        <taxon>Lutzomyia</taxon>
    </lineage>
</organism>
<dbReference type="GO" id="GO:0000981">
    <property type="term" value="F:DNA-binding transcription factor activity, RNA polymerase II-specific"/>
    <property type="evidence" value="ECO:0007669"/>
    <property type="project" value="TreeGrafter"/>
</dbReference>
<dbReference type="SMART" id="SM00355">
    <property type="entry name" value="ZnF_C2H2"/>
    <property type="match status" value="8"/>
</dbReference>
<feature type="domain" description="C2H2-type" evidence="10">
    <location>
        <begin position="248"/>
        <end position="275"/>
    </location>
</feature>
<evidence type="ECO:0000313" key="13">
    <source>
        <dbReference type="EnsemblMetazoa" id="LLOJ007391-PA"/>
    </source>
</evidence>
<name>A0A1B0CR93_LUTLO</name>
<dbReference type="EMBL" id="AJWK01024489">
    <property type="status" value="NOT_ANNOTATED_CDS"/>
    <property type="molecule type" value="Genomic_DNA"/>
</dbReference>
<keyword evidence="3" id="KW-0677">Repeat</keyword>
<evidence type="ECO:0000256" key="8">
    <source>
        <dbReference type="PROSITE-ProRule" id="PRU01263"/>
    </source>
</evidence>
<sequence>MGEPGMCRTCLRDSKQLQSLYKVVEIFERKEELSVFLGELTNLQCVQEDALPASICQECLRRLSDAISFKGMCVNSENILRGYNKIKIEEILLEVPQVIQDNPEIPENITKSTKRRGRKRKSENSPKGSNQTSGVPASKKESKRQIVKREKKITLPPGPPYKCNFCDKVMTNAGNCWKHLAEHMDETPFICNMCGKKFKHTTPYKKHMAIHHKPKKHDRPHKCANCGKSFPDELTLKNHALAHEKSPFLCPICGKIVQQLPSFRNHMETHNEDNPYECDVCKKCFKVKTNLRLHMAIHATEKPFSCNQCPLRFTRRDKLKRHTLTHTGEKPYPCKFCDKQFNRSHILKTHLYQHTGEKPYKCTICDRGFIQKICYTGHMNSHHPEVENRL</sequence>
<protein>
    <submittedName>
        <fullName evidence="12">Putative c2h2-type zn-finger protein</fullName>
    </submittedName>
</protein>
<feature type="domain" description="C2H2-type" evidence="10">
    <location>
        <begin position="221"/>
        <end position="243"/>
    </location>
</feature>
<feature type="domain" description="ZAD" evidence="11">
    <location>
        <begin position="5"/>
        <end position="83"/>
    </location>
</feature>
<evidence type="ECO:0000256" key="5">
    <source>
        <dbReference type="ARBA" id="ARBA00022833"/>
    </source>
</evidence>
<dbReference type="PROSITE" id="PS51915">
    <property type="entry name" value="ZAD"/>
    <property type="match status" value="1"/>
</dbReference>
<evidence type="ECO:0000313" key="12">
    <source>
        <dbReference type="EMBL" id="MBC1169817.1"/>
    </source>
</evidence>
<dbReference type="PANTHER" id="PTHR24394">
    <property type="entry name" value="ZINC FINGER PROTEIN"/>
    <property type="match status" value="1"/>
</dbReference>
<dbReference type="GO" id="GO:0005634">
    <property type="term" value="C:nucleus"/>
    <property type="evidence" value="ECO:0007669"/>
    <property type="project" value="UniProtKB-SubCell"/>
</dbReference>
<dbReference type="PANTHER" id="PTHR24394:SF29">
    <property type="entry name" value="MYONEURIN"/>
    <property type="match status" value="1"/>
</dbReference>
<dbReference type="VEuPathDB" id="VectorBase:LLONM1_003627"/>
<feature type="domain" description="C2H2-type" evidence="10">
    <location>
        <begin position="189"/>
        <end position="216"/>
    </location>
</feature>
<dbReference type="EnsemblMetazoa" id="LLOJ007391-RA">
    <property type="protein sequence ID" value="LLOJ007391-PA"/>
    <property type="gene ID" value="LLOJ007391"/>
</dbReference>
<feature type="domain" description="C2H2-type" evidence="10">
    <location>
        <begin position="332"/>
        <end position="359"/>
    </location>
</feature>
<feature type="binding site" evidence="8">
    <location>
        <position position="10"/>
    </location>
    <ligand>
        <name>Zn(2+)</name>
        <dbReference type="ChEBI" id="CHEBI:29105"/>
    </ligand>
</feature>
<feature type="compositionally biased region" description="Basic and acidic residues" evidence="9">
    <location>
        <begin position="138"/>
        <end position="148"/>
    </location>
</feature>
<proteinExistence type="predicted"/>
<comment type="subcellular location">
    <subcellularLocation>
        <location evidence="1">Nucleus</location>
    </subcellularLocation>
</comment>
<keyword evidence="5 8" id="KW-0862">Zinc</keyword>
<keyword evidence="14" id="KW-1185">Reference proteome</keyword>
<dbReference type="SMART" id="SM00868">
    <property type="entry name" value="zf-AD"/>
    <property type="match status" value="1"/>
</dbReference>
<dbReference type="FunFam" id="3.30.160.60:FF:000478">
    <property type="entry name" value="Zinc finger protein 133"/>
    <property type="match status" value="1"/>
</dbReference>
<dbReference type="InterPro" id="IPR013087">
    <property type="entry name" value="Znf_C2H2_type"/>
</dbReference>
<feature type="binding site" evidence="8">
    <location>
        <position position="56"/>
    </location>
    <ligand>
        <name>Zn(2+)</name>
        <dbReference type="ChEBI" id="CHEBI:29105"/>
    </ligand>
</feature>
<evidence type="ECO:0000259" key="11">
    <source>
        <dbReference type="PROSITE" id="PS51915"/>
    </source>
</evidence>
<evidence type="ECO:0000256" key="9">
    <source>
        <dbReference type="SAM" id="MobiDB-lite"/>
    </source>
</evidence>
<evidence type="ECO:0000256" key="6">
    <source>
        <dbReference type="ARBA" id="ARBA00023242"/>
    </source>
</evidence>
<dbReference type="SUPFAM" id="SSF57667">
    <property type="entry name" value="beta-beta-alpha zinc fingers"/>
    <property type="match status" value="5"/>
</dbReference>
<feature type="region of interest" description="Disordered" evidence="9">
    <location>
        <begin position="104"/>
        <end position="153"/>
    </location>
</feature>
<evidence type="ECO:0000313" key="14">
    <source>
        <dbReference type="Proteomes" id="UP000092461"/>
    </source>
</evidence>
<feature type="domain" description="C2H2-type" evidence="10">
    <location>
        <begin position="360"/>
        <end position="387"/>
    </location>
</feature>
<reference evidence="14" key="1">
    <citation type="submission" date="2012-05" db="EMBL/GenBank/DDBJ databases">
        <title>Whole Genome Assembly of Lutzomyia longipalpis.</title>
        <authorList>
            <person name="Richards S."/>
            <person name="Qu C."/>
            <person name="Dillon R."/>
            <person name="Worley K."/>
            <person name="Scherer S."/>
            <person name="Batterton M."/>
            <person name="Taylor A."/>
            <person name="Hawes A."/>
            <person name="Hernandez B."/>
            <person name="Kovar C."/>
            <person name="Mandapat C."/>
            <person name="Pham C."/>
            <person name="Qu C."/>
            <person name="Jing C."/>
            <person name="Bess C."/>
            <person name="Bandaranaike D."/>
            <person name="Ngo D."/>
            <person name="Ongeri F."/>
            <person name="Arias F."/>
            <person name="Lara F."/>
            <person name="Weissenberger G."/>
            <person name="Kamau G."/>
            <person name="Han H."/>
            <person name="Shen H."/>
            <person name="Dinh H."/>
            <person name="Khalil I."/>
            <person name="Jones J."/>
            <person name="Shafer J."/>
            <person name="Jayaseelan J."/>
            <person name="Quiroz J."/>
            <person name="Blankenburg K."/>
            <person name="Nguyen L."/>
            <person name="Jackson L."/>
            <person name="Francisco L."/>
            <person name="Tang L.-Y."/>
            <person name="Pu L.-L."/>
            <person name="Perales L."/>
            <person name="Lorensuhewa L."/>
            <person name="Munidasa M."/>
            <person name="Coyle M."/>
            <person name="Taylor M."/>
            <person name="Puazo M."/>
            <person name="Firestine M."/>
            <person name="Scheel M."/>
            <person name="Javaid M."/>
            <person name="Wang M."/>
            <person name="Li M."/>
            <person name="Tabassum N."/>
            <person name="Saada N."/>
            <person name="Osuji N."/>
            <person name="Aqrawi P."/>
            <person name="Fu Q."/>
            <person name="Thornton R."/>
            <person name="Raj R."/>
            <person name="Goodspeed R."/>
            <person name="Mata R."/>
            <person name="Najjar R."/>
            <person name="Gubbala S."/>
            <person name="Lee S."/>
            <person name="Denson S."/>
            <person name="Patil S."/>
            <person name="Macmil S."/>
            <person name="Qi S."/>
            <person name="Matskevitch T."/>
            <person name="Palculict T."/>
            <person name="Mathew T."/>
            <person name="Vee V."/>
            <person name="Velamala V."/>
            <person name="Korchina V."/>
            <person name="Cai W."/>
            <person name="Liu W."/>
            <person name="Dai W."/>
            <person name="Zou X."/>
            <person name="Zhu Y."/>
            <person name="Zhang Y."/>
            <person name="Wu Y.-Q."/>
            <person name="Xin Y."/>
            <person name="Nazarath L."/>
            <person name="Kovar C."/>
            <person name="Han Y."/>
            <person name="Muzny D."/>
            <person name="Gibbs R."/>
        </authorList>
    </citation>
    <scope>NUCLEOTIDE SEQUENCE [LARGE SCALE GENOMIC DNA]</scope>
    <source>
        <strain evidence="14">Jacobina</strain>
    </source>
</reference>
<evidence type="ECO:0000256" key="1">
    <source>
        <dbReference type="ARBA" id="ARBA00004123"/>
    </source>
</evidence>
<feature type="domain" description="C2H2-type" evidence="10">
    <location>
        <begin position="304"/>
        <end position="331"/>
    </location>
</feature>
<dbReference type="PROSITE" id="PS50157">
    <property type="entry name" value="ZINC_FINGER_C2H2_2"/>
    <property type="match status" value="8"/>
</dbReference>
<dbReference type="AlphaFoldDB" id="A0A1B0CR93"/>
<feature type="domain" description="C2H2-type" evidence="10">
    <location>
        <begin position="161"/>
        <end position="188"/>
    </location>
</feature>
<dbReference type="FunFam" id="3.30.160.60:FF:000446">
    <property type="entry name" value="Zinc finger protein"/>
    <property type="match status" value="1"/>
</dbReference>
<evidence type="ECO:0000256" key="3">
    <source>
        <dbReference type="ARBA" id="ARBA00022737"/>
    </source>
</evidence>
<dbReference type="Pfam" id="PF00096">
    <property type="entry name" value="zf-C2H2"/>
    <property type="match status" value="5"/>
</dbReference>
<dbReference type="PROSITE" id="PS00028">
    <property type="entry name" value="ZINC_FINGER_C2H2_1"/>
    <property type="match status" value="8"/>
</dbReference>
<evidence type="ECO:0000256" key="7">
    <source>
        <dbReference type="PROSITE-ProRule" id="PRU00042"/>
    </source>
</evidence>
<feature type="domain" description="C2H2-type" evidence="10">
    <location>
        <begin position="276"/>
        <end position="303"/>
    </location>
</feature>
<feature type="binding site" evidence="8">
    <location>
        <position position="7"/>
    </location>
    <ligand>
        <name>Zn(2+)</name>
        <dbReference type="ChEBI" id="CHEBI:29105"/>
    </ligand>
</feature>
<dbReference type="Gene3D" id="3.30.160.60">
    <property type="entry name" value="Classic Zinc Finger"/>
    <property type="match status" value="6"/>
</dbReference>
<keyword evidence="4 7" id="KW-0863">Zinc-finger</keyword>
<dbReference type="VEuPathDB" id="VectorBase:LLOJ007391"/>
<feature type="binding site" evidence="8">
    <location>
        <position position="59"/>
    </location>
    <ligand>
        <name>Zn(2+)</name>
        <dbReference type="ChEBI" id="CHEBI:29105"/>
    </ligand>
</feature>
<dbReference type="FunFam" id="3.30.160.60:FF:000065">
    <property type="entry name" value="B-cell CLL/lymphoma 6, member B"/>
    <property type="match status" value="1"/>
</dbReference>
<evidence type="ECO:0000259" key="10">
    <source>
        <dbReference type="PROSITE" id="PS50157"/>
    </source>
</evidence>
<accession>A0A1B0CR93</accession>
<dbReference type="Gene3D" id="3.40.1800.20">
    <property type="match status" value="1"/>
</dbReference>
<dbReference type="FunFam" id="3.30.160.60:FF:000425">
    <property type="entry name" value="PLAG1 like zinc finger 1"/>
    <property type="match status" value="1"/>
</dbReference>
<reference evidence="12" key="2">
    <citation type="journal article" date="2020" name="BMC">
        <title>Leishmania infection induces a limited differential gene expression in the sand fly midgut.</title>
        <authorList>
            <person name="Coutinho-Abreu I.V."/>
            <person name="Serafim T.D."/>
            <person name="Meneses C."/>
            <person name="Kamhawi S."/>
            <person name="Oliveira F."/>
            <person name="Valenzuela J.G."/>
        </authorList>
    </citation>
    <scope>NUCLEOTIDE SEQUENCE</scope>
    <source>
        <strain evidence="12">Jacobina</strain>
        <tissue evidence="12">Midgut</tissue>
    </source>
</reference>
<evidence type="ECO:0000256" key="2">
    <source>
        <dbReference type="ARBA" id="ARBA00022723"/>
    </source>
</evidence>
<reference evidence="13" key="3">
    <citation type="submission" date="2020-05" db="UniProtKB">
        <authorList>
            <consortium name="EnsemblMetazoa"/>
        </authorList>
    </citation>
    <scope>IDENTIFICATION</scope>
    <source>
        <strain evidence="13">Jacobina</strain>
    </source>
</reference>
<dbReference type="InterPro" id="IPR012934">
    <property type="entry name" value="Znf_AD"/>
</dbReference>
<dbReference type="Proteomes" id="UP000092461">
    <property type="component" value="Unassembled WGS sequence"/>
</dbReference>
<keyword evidence="6" id="KW-0539">Nucleus</keyword>
<dbReference type="GO" id="GO:0008270">
    <property type="term" value="F:zinc ion binding"/>
    <property type="evidence" value="ECO:0007669"/>
    <property type="project" value="UniProtKB-UniRule"/>
</dbReference>
<evidence type="ECO:0000256" key="4">
    <source>
        <dbReference type="ARBA" id="ARBA00022771"/>
    </source>
</evidence>
<keyword evidence="2 8" id="KW-0479">Metal-binding</keyword>
<feature type="compositionally biased region" description="Basic residues" evidence="9">
    <location>
        <begin position="112"/>
        <end position="121"/>
    </location>
</feature>